<evidence type="ECO:0008006" key="9">
    <source>
        <dbReference type="Google" id="ProtNLM"/>
    </source>
</evidence>
<evidence type="ECO:0000256" key="3">
    <source>
        <dbReference type="ARBA" id="ARBA00022989"/>
    </source>
</evidence>
<feature type="transmembrane region" description="Helical" evidence="6">
    <location>
        <begin position="519"/>
        <end position="545"/>
    </location>
</feature>
<dbReference type="GO" id="GO:0016491">
    <property type="term" value="F:oxidoreductase activity"/>
    <property type="evidence" value="ECO:0007669"/>
    <property type="project" value="InterPro"/>
</dbReference>
<dbReference type="AlphaFoldDB" id="A0AAN6QCH0"/>
<feature type="transmembrane region" description="Helical" evidence="6">
    <location>
        <begin position="486"/>
        <end position="507"/>
    </location>
</feature>
<protein>
    <recommendedName>
        <fullName evidence="9">Methionine permease</fullName>
    </recommendedName>
</protein>
<dbReference type="Gene3D" id="1.20.1740.10">
    <property type="entry name" value="Amino acid/polyamine transporter I"/>
    <property type="match status" value="1"/>
</dbReference>
<dbReference type="NCBIfam" id="NF041278">
    <property type="entry name" value="CmcJ_NvfI_EfuI"/>
    <property type="match status" value="1"/>
</dbReference>
<reference evidence="7" key="2">
    <citation type="submission" date="2023-05" db="EMBL/GenBank/DDBJ databases">
        <authorList>
            <consortium name="Lawrence Berkeley National Laboratory"/>
            <person name="Steindorff A."/>
            <person name="Hensen N."/>
            <person name="Bonometti L."/>
            <person name="Westerberg I."/>
            <person name="Brannstrom I.O."/>
            <person name="Guillou S."/>
            <person name="Cros-Aarteil S."/>
            <person name="Calhoun S."/>
            <person name="Haridas S."/>
            <person name="Kuo A."/>
            <person name="Mondo S."/>
            <person name="Pangilinan J."/>
            <person name="Riley R."/>
            <person name="Labutti K."/>
            <person name="Andreopoulos B."/>
            <person name="Lipzen A."/>
            <person name="Chen C."/>
            <person name="Yanf M."/>
            <person name="Daum C."/>
            <person name="Ng V."/>
            <person name="Clum A."/>
            <person name="Ohm R."/>
            <person name="Martin F."/>
            <person name="Silar P."/>
            <person name="Natvig D."/>
            <person name="Lalanne C."/>
            <person name="Gautier V."/>
            <person name="Ament-Velasquez S.L."/>
            <person name="Kruys A."/>
            <person name="Hutchinson M.I."/>
            <person name="Powell A.J."/>
            <person name="Barry K."/>
            <person name="Miller A.N."/>
            <person name="Grigoriev I.V."/>
            <person name="Debuchy R."/>
            <person name="Gladieux P."/>
            <person name="Thoren M.H."/>
            <person name="Johannesson H."/>
        </authorList>
    </citation>
    <scope>NUCLEOTIDE SEQUENCE</scope>
    <source>
        <strain evidence="7">CBS 508.74</strain>
    </source>
</reference>
<dbReference type="InterPro" id="IPR050598">
    <property type="entry name" value="AminoAcid_Transporter"/>
</dbReference>
<gene>
    <name evidence="7" type="ORF">N656DRAFT_840319</name>
</gene>
<evidence type="ECO:0000256" key="1">
    <source>
        <dbReference type="ARBA" id="ARBA00004141"/>
    </source>
</evidence>
<feature type="transmembrane region" description="Helical" evidence="6">
    <location>
        <begin position="233"/>
        <end position="255"/>
    </location>
</feature>
<dbReference type="PANTHER" id="PTHR11785">
    <property type="entry name" value="AMINO ACID TRANSPORTER"/>
    <property type="match status" value="1"/>
</dbReference>
<organism evidence="7 8">
    <name type="scientific">Canariomyces notabilis</name>
    <dbReference type="NCBI Taxonomy" id="2074819"/>
    <lineage>
        <taxon>Eukaryota</taxon>
        <taxon>Fungi</taxon>
        <taxon>Dikarya</taxon>
        <taxon>Ascomycota</taxon>
        <taxon>Pezizomycotina</taxon>
        <taxon>Sordariomycetes</taxon>
        <taxon>Sordariomycetidae</taxon>
        <taxon>Sordariales</taxon>
        <taxon>Chaetomiaceae</taxon>
        <taxon>Canariomyces</taxon>
    </lineage>
</organism>
<evidence type="ECO:0000256" key="6">
    <source>
        <dbReference type="SAM" id="Phobius"/>
    </source>
</evidence>
<feature type="transmembrane region" description="Helical" evidence="6">
    <location>
        <begin position="160"/>
        <end position="184"/>
    </location>
</feature>
<feature type="transmembrane region" description="Helical" evidence="6">
    <location>
        <begin position="422"/>
        <end position="444"/>
    </location>
</feature>
<proteinExistence type="inferred from homology"/>
<feature type="transmembrane region" description="Helical" evidence="6">
    <location>
        <begin position="456"/>
        <end position="474"/>
    </location>
</feature>
<comment type="subcellular location">
    <subcellularLocation>
        <location evidence="1">Membrane</location>
        <topology evidence="1">Multi-pass membrane protein</topology>
    </subcellularLocation>
</comment>
<dbReference type="InterPro" id="IPR002293">
    <property type="entry name" value="AA/rel_permease1"/>
</dbReference>
<comment type="similarity">
    <text evidence="5">Belongs to the asaB hydroxylase/desaturase family.</text>
</comment>
<feature type="transmembrane region" description="Helical" evidence="6">
    <location>
        <begin position="285"/>
        <end position="305"/>
    </location>
</feature>
<dbReference type="EMBL" id="MU853371">
    <property type="protein sequence ID" value="KAK4107628.1"/>
    <property type="molecule type" value="Genomic_DNA"/>
</dbReference>
<evidence type="ECO:0000313" key="7">
    <source>
        <dbReference type="EMBL" id="KAK4107628.1"/>
    </source>
</evidence>
<keyword evidence="8" id="KW-1185">Reference proteome</keyword>
<feature type="transmembrane region" description="Helical" evidence="6">
    <location>
        <begin position="326"/>
        <end position="347"/>
    </location>
</feature>
<feature type="transmembrane region" description="Helical" evidence="6">
    <location>
        <begin position="86"/>
        <end position="111"/>
    </location>
</feature>
<evidence type="ECO:0000256" key="5">
    <source>
        <dbReference type="ARBA" id="ARBA00023604"/>
    </source>
</evidence>
<feature type="transmembrane region" description="Helical" evidence="6">
    <location>
        <begin position="376"/>
        <end position="401"/>
    </location>
</feature>
<comment type="caution">
    <text evidence="7">The sequence shown here is derived from an EMBL/GenBank/DDBJ whole genome shotgun (WGS) entry which is preliminary data.</text>
</comment>
<dbReference type="InterPro" id="IPR044053">
    <property type="entry name" value="AsaB-like"/>
</dbReference>
<evidence type="ECO:0000256" key="4">
    <source>
        <dbReference type="ARBA" id="ARBA00023136"/>
    </source>
</evidence>
<evidence type="ECO:0000313" key="8">
    <source>
        <dbReference type="Proteomes" id="UP001302812"/>
    </source>
</evidence>
<feature type="transmembrane region" description="Helical" evidence="6">
    <location>
        <begin position="204"/>
        <end position="221"/>
    </location>
</feature>
<dbReference type="Pfam" id="PF13520">
    <property type="entry name" value="AA_permease_2"/>
    <property type="match status" value="1"/>
</dbReference>
<keyword evidence="4 6" id="KW-0472">Membrane</keyword>
<dbReference type="GeneID" id="89943062"/>
<name>A0AAN6QCH0_9PEZI</name>
<keyword evidence="2 6" id="KW-0812">Transmembrane</keyword>
<dbReference type="GO" id="GO:0016020">
    <property type="term" value="C:membrane"/>
    <property type="evidence" value="ECO:0007669"/>
    <property type="project" value="UniProtKB-SubCell"/>
</dbReference>
<dbReference type="GO" id="GO:0015179">
    <property type="term" value="F:L-amino acid transmembrane transporter activity"/>
    <property type="evidence" value="ECO:0007669"/>
    <property type="project" value="TreeGrafter"/>
</dbReference>
<dbReference type="PANTHER" id="PTHR11785:SF532">
    <property type="entry name" value="TRANSPORTER, PUTATIVE (EUROFUNG)-RELATED"/>
    <property type="match status" value="1"/>
</dbReference>
<accession>A0AAN6QCH0</accession>
<evidence type="ECO:0000256" key="2">
    <source>
        <dbReference type="ARBA" id="ARBA00022692"/>
    </source>
</evidence>
<feature type="transmembrane region" description="Helical" evidence="6">
    <location>
        <begin position="117"/>
        <end position="139"/>
    </location>
</feature>
<dbReference type="Proteomes" id="UP001302812">
    <property type="component" value="Unassembled WGS sequence"/>
</dbReference>
<sequence length="796" mass="87592">MMDLDAGPEPETPLLLSTSSIGRDHSTYYAYGTANLKSASPSPSPAHSIRSGSVSSHVDHLEDNALLPETVTAAPQTRRLLGWGSAYILIISRVIGSGIFATPGVIISSVGSIGLSLLLWFAGALVSWCGLAVALEYGCMLPRSGGDKVYLEFTYPRPRFLASVLVAVQAVLLGFTASNCIMFGEYMLFALGRAPAEHAVEVRTLAVGLMTAITVMHGCFLRTGILVQNILGWVKIALIIVMTVASGAVVVTARFRPDMMDGFGLLTRTSQFPLLTWDGIWEGSVWHWGTVSTAFFKVFYSYAGLQNVNNVLNEVRDPVRTLRSAATTALATACLLYFLVNMAYFLVIPLDDIKKGGELVAAMFFERVFGPNLGNILLPLAVASSAAGNVMVVTFAMARLNQEIARQGILPFSEALSSSRPFGTPLGGLILHYIPSIAVISIPAKNIYSFILDVEGYPAQFFVLATSLGLIWLRRTHPDLKRPYKALLPAVWLRVVLSLALLCAPFVPRQGEDAGSHLFRVSYALVGVSVLLFAVLYWAVLAVLLPRLGGYQLEEETDNEPRPSVSVDVLVTDISGDEDKYTLDSHGFQLVKRESSEKDFLDDDKIRREYYPETEQLLKDVTGATRVFIFDHTIRRQNDSNIANKGLRGPVRAVHIDQSYTASVNRVKYHLPDEADVLLQKRFQIINVWRPIKTILKDPLAIADANSVAETDLVGAALIYPDRKGETFAVKPNSAHRWYFKYAQRPDEVTLIKCFDSVTAPGIARRVPHSAFVDPAEEDKETRESIEVRCLVFYDY</sequence>
<keyword evidence="3 6" id="KW-1133">Transmembrane helix</keyword>
<dbReference type="RefSeq" id="XP_064665198.1">
    <property type="nucleotide sequence ID" value="XM_064818936.1"/>
</dbReference>
<reference evidence="7" key="1">
    <citation type="journal article" date="2023" name="Mol. Phylogenet. Evol.">
        <title>Genome-scale phylogeny and comparative genomics of the fungal order Sordariales.</title>
        <authorList>
            <person name="Hensen N."/>
            <person name="Bonometti L."/>
            <person name="Westerberg I."/>
            <person name="Brannstrom I.O."/>
            <person name="Guillou S."/>
            <person name="Cros-Aarteil S."/>
            <person name="Calhoun S."/>
            <person name="Haridas S."/>
            <person name="Kuo A."/>
            <person name="Mondo S."/>
            <person name="Pangilinan J."/>
            <person name="Riley R."/>
            <person name="LaButti K."/>
            <person name="Andreopoulos B."/>
            <person name="Lipzen A."/>
            <person name="Chen C."/>
            <person name="Yan M."/>
            <person name="Daum C."/>
            <person name="Ng V."/>
            <person name="Clum A."/>
            <person name="Steindorff A."/>
            <person name="Ohm R.A."/>
            <person name="Martin F."/>
            <person name="Silar P."/>
            <person name="Natvig D.O."/>
            <person name="Lalanne C."/>
            <person name="Gautier V."/>
            <person name="Ament-Velasquez S.L."/>
            <person name="Kruys A."/>
            <person name="Hutchinson M.I."/>
            <person name="Powell A.J."/>
            <person name="Barry K."/>
            <person name="Miller A.N."/>
            <person name="Grigoriev I.V."/>
            <person name="Debuchy R."/>
            <person name="Gladieux P."/>
            <person name="Hiltunen Thoren M."/>
            <person name="Johannesson H."/>
        </authorList>
    </citation>
    <scope>NUCLEOTIDE SEQUENCE</scope>
    <source>
        <strain evidence="7">CBS 508.74</strain>
    </source>
</reference>